<dbReference type="EMBL" id="JANAVB010005596">
    <property type="protein sequence ID" value="KAJ6847234.1"/>
    <property type="molecule type" value="Genomic_DNA"/>
</dbReference>
<protein>
    <submittedName>
        <fullName evidence="2">Homeobox-leucine zipper protein ROC8-like isoform X1</fullName>
    </submittedName>
</protein>
<accession>A0AAX6I363</accession>
<dbReference type="GO" id="GO:0003677">
    <property type="term" value="F:DNA binding"/>
    <property type="evidence" value="ECO:0007669"/>
    <property type="project" value="UniProtKB-KW"/>
</dbReference>
<comment type="caution">
    <text evidence="2">The sequence shown here is derived from an EMBL/GenBank/DDBJ whole genome shotgun (WGS) entry which is preliminary data.</text>
</comment>
<name>A0AAX6I363_IRIPA</name>
<reference evidence="2" key="2">
    <citation type="submission" date="2023-04" db="EMBL/GenBank/DDBJ databases">
        <authorList>
            <person name="Bruccoleri R.E."/>
            <person name="Oakeley E.J."/>
            <person name="Faust A.-M."/>
            <person name="Dessus-Babus S."/>
            <person name="Altorfer M."/>
            <person name="Burckhardt D."/>
            <person name="Oertli M."/>
            <person name="Naumann U."/>
            <person name="Petersen F."/>
            <person name="Wong J."/>
        </authorList>
    </citation>
    <scope>NUCLEOTIDE SEQUENCE</scope>
    <source>
        <strain evidence="2">GSM-AAB239-AS_SAM_17_03QT</strain>
        <tissue evidence="2">Leaf</tissue>
    </source>
</reference>
<keyword evidence="2" id="KW-0238">DNA-binding</keyword>
<feature type="region of interest" description="Disordered" evidence="1">
    <location>
        <begin position="65"/>
        <end position="85"/>
    </location>
</feature>
<keyword evidence="3" id="KW-1185">Reference proteome</keyword>
<dbReference type="Proteomes" id="UP001140949">
    <property type="component" value="Unassembled WGS sequence"/>
</dbReference>
<evidence type="ECO:0000256" key="1">
    <source>
        <dbReference type="SAM" id="MobiDB-lite"/>
    </source>
</evidence>
<gene>
    <name evidence="2" type="ORF">M6B38_281340</name>
</gene>
<proteinExistence type="predicted"/>
<sequence length="85" mass="10055">MKSYEGPLRRRTYRRRVLVGARILLPHPPPRHFQNPQGTLRITLKQERRGCSRYALSDEKQRMQLRRDLGLEPRFGFGSKRGGPR</sequence>
<organism evidence="2 3">
    <name type="scientific">Iris pallida</name>
    <name type="common">Sweet iris</name>
    <dbReference type="NCBI Taxonomy" id="29817"/>
    <lineage>
        <taxon>Eukaryota</taxon>
        <taxon>Viridiplantae</taxon>
        <taxon>Streptophyta</taxon>
        <taxon>Embryophyta</taxon>
        <taxon>Tracheophyta</taxon>
        <taxon>Spermatophyta</taxon>
        <taxon>Magnoliopsida</taxon>
        <taxon>Liliopsida</taxon>
        <taxon>Asparagales</taxon>
        <taxon>Iridaceae</taxon>
        <taxon>Iridoideae</taxon>
        <taxon>Irideae</taxon>
        <taxon>Iris</taxon>
    </lineage>
</organism>
<keyword evidence="2" id="KW-0371">Homeobox</keyword>
<evidence type="ECO:0000313" key="3">
    <source>
        <dbReference type="Proteomes" id="UP001140949"/>
    </source>
</evidence>
<reference evidence="2" key="1">
    <citation type="journal article" date="2023" name="GigaByte">
        <title>Genome assembly of the bearded iris, Iris pallida Lam.</title>
        <authorList>
            <person name="Bruccoleri R.E."/>
            <person name="Oakeley E.J."/>
            <person name="Faust A.M.E."/>
            <person name="Altorfer M."/>
            <person name="Dessus-Babus S."/>
            <person name="Burckhardt D."/>
            <person name="Oertli M."/>
            <person name="Naumann U."/>
            <person name="Petersen F."/>
            <person name="Wong J."/>
        </authorList>
    </citation>
    <scope>NUCLEOTIDE SEQUENCE</scope>
    <source>
        <strain evidence="2">GSM-AAB239-AS_SAM_17_03QT</strain>
    </source>
</reference>
<evidence type="ECO:0000313" key="2">
    <source>
        <dbReference type="EMBL" id="KAJ6847234.1"/>
    </source>
</evidence>
<dbReference type="AlphaFoldDB" id="A0AAX6I363"/>